<gene>
    <name evidence="2" type="ORF">JZ751_002771</name>
</gene>
<evidence type="ECO:0000256" key="1">
    <source>
        <dbReference type="SAM" id="MobiDB-lite"/>
    </source>
</evidence>
<evidence type="ECO:0000313" key="3">
    <source>
        <dbReference type="Proteomes" id="UP000824540"/>
    </source>
</evidence>
<keyword evidence="3" id="KW-1185">Reference proteome</keyword>
<reference evidence="2" key="1">
    <citation type="thesis" date="2021" institute="BYU ScholarsArchive" country="Provo, UT, USA">
        <title>Applications of and Algorithms for Genome Assembly and Genomic Analyses with an Emphasis on Marine Teleosts.</title>
        <authorList>
            <person name="Pickett B.D."/>
        </authorList>
    </citation>
    <scope>NUCLEOTIDE SEQUENCE</scope>
    <source>
        <strain evidence="2">HI-2016</strain>
    </source>
</reference>
<dbReference type="EMBL" id="JAFBMS010000102">
    <property type="protein sequence ID" value="KAG9336424.1"/>
    <property type="molecule type" value="Genomic_DNA"/>
</dbReference>
<sequence length="54" mass="5759">MNPAAGTPSACQENKHKNRLGLRNFRERSPDYGTSGCYQANGPSASGKGTLQHP</sequence>
<comment type="caution">
    <text evidence="2">The sequence shown here is derived from an EMBL/GenBank/DDBJ whole genome shotgun (WGS) entry which is preliminary data.</text>
</comment>
<dbReference type="AlphaFoldDB" id="A0A8T2N8Z9"/>
<name>A0A8T2N8Z9_9TELE</name>
<feature type="compositionally biased region" description="Polar residues" evidence="1">
    <location>
        <begin position="36"/>
        <end position="54"/>
    </location>
</feature>
<organism evidence="2 3">
    <name type="scientific">Albula glossodonta</name>
    <name type="common">roundjaw bonefish</name>
    <dbReference type="NCBI Taxonomy" id="121402"/>
    <lineage>
        <taxon>Eukaryota</taxon>
        <taxon>Metazoa</taxon>
        <taxon>Chordata</taxon>
        <taxon>Craniata</taxon>
        <taxon>Vertebrata</taxon>
        <taxon>Euteleostomi</taxon>
        <taxon>Actinopterygii</taxon>
        <taxon>Neopterygii</taxon>
        <taxon>Teleostei</taxon>
        <taxon>Albuliformes</taxon>
        <taxon>Albulidae</taxon>
        <taxon>Albula</taxon>
    </lineage>
</organism>
<accession>A0A8T2N8Z9</accession>
<protein>
    <submittedName>
        <fullName evidence="2">Uncharacterized protein</fullName>
    </submittedName>
</protein>
<proteinExistence type="predicted"/>
<dbReference type="Proteomes" id="UP000824540">
    <property type="component" value="Unassembled WGS sequence"/>
</dbReference>
<feature type="region of interest" description="Disordered" evidence="1">
    <location>
        <begin position="1"/>
        <end position="54"/>
    </location>
</feature>
<evidence type="ECO:0000313" key="2">
    <source>
        <dbReference type="EMBL" id="KAG9336424.1"/>
    </source>
</evidence>